<protein>
    <submittedName>
        <fullName evidence="1">Uncharacterized protein</fullName>
    </submittedName>
</protein>
<accession>A0A0F6W031</accession>
<proteinExistence type="predicted"/>
<keyword evidence="2" id="KW-1185">Reference proteome</keyword>
<gene>
    <name evidence="1" type="ORF">DB32_000976</name>
</gene>
<reference evidence="1 2" key="1">
    <citation type="submission" date="2015-03" db="EMBL/GenBank/DDBJ databases">
        <title>Genome assembly of Sandaracinus amylolyticus DSM 53668.</title>
        <authorList>
            <person name="Sharma G."/>
            <person name="Subramanian S."/>
        </authorList>
    </citation>
    <scope>NUCLEOTIDE SEQUENCE [LARGE SCALE GENOMIC DNA]</scope>
    <source>
        <strain evidence="1 2">DSM 53668</strain>
    </source>
</reference>
<dbReference type="AlphaFoldDB" id="A0A0F6W031"/>
<sequence>MDASSGEQARALLGAVRIDALIASIEAPGVVEFIDSLRDTPVVLIATAWTERMLRYAHEVRASILQRPHDILDVIHASVAASAK</sequence>
<name>A0A0F6W031_9BACT</name>
<evidence type="ECO:0000313" key="1">
    <source>
        <dbReference type="EMBL" id="AKF03827.1"/>
    </source>
</evidence>
<dbReference type="EMBL" id="CP011125">
    <property type="protein sequence ID" value="AKF03827.1"/>
    <property type="molecule type" value="Genomic_DNA"/>
</dbReference>
<dbReference type="KEGG" id="samy:DB32_000976"/>
<dbReference type="Proteomes" id="UP000034883">
    <property type="component" value="Chromosome"/>
</dbReference>
<evidence type="ECO:0000313" key="2">
    <source>
        <dbReference type="Proteomes" id="UP000034883"/>
    </source>
</evidence>
<organism evidence="1 2">
    <name type="scientific">Sandaracinus amylolyticus</name>
    <dbReference type="NCBI Taxonomy" id="927083"/>
    <lineage>
        <taxon>Bacteria</taxon>
        <taxon>Pseudomonadati</taxon>
        <taxon>Myxococcota</taxon>
        <taxon>Polyangia</taxon>
        <taxon>Polyangiales</taxon>
        <taxon>Sandaracinaceae</taxon>
        <taxon>Sandaracinus</taxon>
    </lineage>
</organism>